<reference evidence="3 4" key="1">
    <citation type="submission" date="2020-04" db="EMBL/GenBank/DDBJ databases">
        <authorList>
            <person name="Wallbank WR R."/>
            <person name="Pardo Diaz C."/>
            <person name="Kozak K."/>
            <person name="Martin S."/>
            <person name="Jiggins C."/>
            <person name="Moest M."/>
            <person name="Warren A I."/>
            <person name="Byers J.R.P. K."/>
            <person name="Montejo-Kovacevich G."/>
            <person name="Yen C E."/>
        </authorList>
    </citation>
    <scope>NUCLEOTIDE SEQUENCE [LARGE SCALE GENOMIC DNA]</scope>
</reference>
<accession>A0A8S0ZL56</accession>
<dbReference type="PROSITE" id="PS00941">
    <property type="entry name" value="CARBOXYLESTERASE_B_2"/>
    <property type="match status" value="1"/>
</dbReference>
<dbReference type="InterPro" id="IPR029058">
    <property type="entry name" value="AB_hydrolase_fold"/>
</dbReference>
<dbReference type="InterPro" id="IPR002018">
    <property type="entry name" value="CarbesteraseB"/>
</dbReference>
<evidence type="ECO:0000256" key="1">
    <source>
        <dbReference type="ARBA" id="ARBA00023180"/>
    </source>
</evidence>
<dbReference type="InterPro" id="IPR050309">
    <property type="entry name" value="Type-B_Carboxylest/Lipase"/>
</dbReference>
<evidence type="ECO:0000313" key="4">
    <source>
        <dbReference type="Proteomes" id="UP000494256"/>
    </source>
</evidence>
<dbReference type="PANTHER" id="PTHR11559">
    <property type="entry name" value="CARBOXYLESTERASE"/>
    <property type="match status" value="1"/>
</dbReference>
<gene>
    <name evidence="3" type="ORF">APLA_LOCUS6692</name>
</gene>
<proteinExistence type="predicted"/>
<dbReference type="InterPro" id="IPR019819">
    <property type="entry name" value="Carboxylesterase_B_CS"/>
</dbReference>
<feature type="domain" description="Carboxylesterase type B" evidence="2">
    <location>
        <begin position="122"/>
        <end position="210"/>
    </location>
</feature>
<feature type="domain" description="Carboxylesterase type B" evidence="2">
    <location>
        <begin position="3"/>
        <end position="115"/>
    </location>
</feature>
<dbReference type="SUPFAM" id="SSF53474">
    <property type="entry name" value="alpha/beta-Hydrolases"/>
    <property type="match status" value="2"/>
</dbReference>
<dbReference type="Gene3D" id="3.40.50.1820">
    <property type="entry name" value="alpha/beta hydrolase"/>
    <property type="match status" value="2"/>
</dbReference>
<evidence type="ECO:0000259" key="2">
    <source>
        <dbReference type="Pfam" id="PF00135"/>
    </source>
</evidence>
<dbReference type="Proteomes" id="UP000494256">
    <property type="component" value="Unassembled WGS sequence"/>
</dbReference>
<protein>
    <recommendedName>
        <fullName evidence="2">Carboxylesterase type B domain-containing protein</fullName>
    </recommendedName>
</protein>
<dbReference type="Pfam" id="PF00135">
    <property type="entry name" value="COesterase"/>
    <property type="match status" value="2"/>
</dbReference>
<dbReference type="EMBL" id="CADEBD010000295">
    <property type="protein sequence ID" value="CAB3234694.1"/>
    <property type="molecule type" value="Genomic_DNA"/>
</dbReference>
<sequence length="223" mass="25733">MVQVQVNEGILEGEEVQNEYGGTFYSFRGVPYAQPPVRDLRFKAPQPPLPWSGIRDATKFGPVSYQYNLWDPDQPLNMDEDCLYLNVYTPEIKPSSLLPVMFFIHGGGFLAGSEPYKADNLVCHGDDLAYLFPLKSFLEKVDIKSETFRMINKVGKLWTNFAKYGNPTPTSDESVEVEWKPFTLEKQEYMDIGATLKVDSEPEKEEIEFWERIFKKYLPKYTV</sequence>
<organism evidence="3 4">
    <name type="scientific">Arctia plantaginis</name>
    <name type="common">Wood tiger moth</name>
    <name type="synonym">Phalaena plantaginis</name>
    <dbReference type="NCBI Taxonomy" id="874455"/>
    <lineage>
        <taxon>Eukaryota</taxon>
        <taxon>Metazoa</taxon>
        <taxon>Ecdysozoa</taxon>
        <taxon>Arthropoda</taxon>
        <taxon>Hexapoda</taxon>
        <taxon>Insecta</taxon>
        <taxon>Pterygota</taxon>
        <taxon>Neoptera</taxon>
        <taxon>Endopterygota</taxon>
        <taxon>Lepidoptera</taxon>
        <taxon>Glossata</taxon>
        <taxon>Ditrysia</taxon>
        <taxon>Noctuoidea</taxon>
        <taxon>Erebidae</taxon>
        <taxon>Arctiinae</taxon>
        <taxon>Arctia</taxon>
    </lineage>
</organism>
<keyword evidence="1" id="KW-0325">Glycoprotein</keyword>
<dbReference type="AlphaFoldDB" id="A0A8S0ZL56"/>
<evidence type="ECO:0000313" key="3">
    <source>
        <dbReference type="EMBL" id="CAB3234694.1"/>
    </source>
</evidence>
<name>A0A8S0ZL56_ARCPL</name>
<comment type="caution">
    <text evidence="3">The sequence shown here is derived from an EMBL/GenBank/DDBJ whole genome shotgun (WGS) entry which is preliminary data.</text>
</comment>